<proteinExistence type="predicted"/>
<sequence length="382" mass="42153">MTDAASPPGGRATRTVLLVGTQKGLFRLEANKERTHWQMQGPLIPGYEILQAWIDPRDSRTGYAAVNHVIWGSHIYRSIDAGLNWQPLDALPSHPAGRHQEALHAIWCLTPGLDSAPGTLYAGIDPAGLFVSNDAGESWSSMDGLNLHPTRDTWEPAKGGFSLHSIHQCPTVPERLYAAISAGGVYRSDDGGEQWYPINRDVRAENLPQRYAESGHNVHRLVVHPRDPDRLYRQCYNGVYRSDDGGLHWQEISAGLPSDFGYALATEEDNPDSVWVVPIASNHLRTTPDGRLRVYRSRNGGNDWTALTDGLPQHHAYVTVLRENLALDSRSPMSGAYLGTSSGHVFASRDGGDSWQCIAEFLPRILSVKVCEIDEAHAEGER</sequence>
<dbReference type="AlphaFoldDB" id="A0AAE3G139"/>
<dbReference type="PANTHER" id="PTHR43739:SF5">
    <property type="entry name" value="EXO-ALPHA-SIALIDASE"/>
    <property type="match status" value="1"/>
</dbReference>
<dbReference type="EMBL" id="JALJXV010000002">
    <property type="protein sequence ID" value="MCP1673620.1"/>
    <property type="molecule type" value="Genomic_DNA"/>
</dbReference>
<accession>A0AAE3G139</accession>
<protein>
    <submittedName>
        <fullName evidence="1">Photosystem II stability/assembly factor-like uncharacterized protein</fullName>
    </submittedName>
</protein>
<dbReference type="PANTHER" id="PTHR43739">
    <property type="entry name" value="XYLOGLUCANASE (EUROFUNG)"/>
    <property type="match status" value="1"/>
</dbReference>
<evidence type="ECO:0000313" key="2">
    <source>
        <dbReference type="Proteomes" id="UP001205843"/>
    </source>
</evidence>
<dbReference type="InterPro" id="IPR052025">
    <property type="entry name" value="Xyloglucanase_GH74"/>
</dbReference>
<dbReference type="RefSeq" id="WP_253474349.1">
    <property type="nucleotide sequence ID" value="NZ_JALJXV010000002.1"/>
</dbReference>
<dbReference type="Gene3D" id="2.130.10.10">
    <property type="entry name" value="YVTN repeat-like/Quinoprotein amine dehydrogenase"/>
    <property type="match status" value="1"/>
</dbReference>
<dbReference type="SUPFAM" id="SSF110296">
    <property type="entry name" value="Oligoxyloglucan reducing end-specific cellobiohydrolase"/>
    <property type="match status" value="1"/>
</dbReference>
<dbReference type="InterPro" id="IPR015943">
    <property type="entry name" value="WD40/YVTN_repeat-like_dom_sf"/>
</dbReference>
<dbReference type="Proteomes" id="UP001205843">
    <property type="component" value="Unassembled WGS sequence"/>
</dbReference>
<dbReference type="CDD" id="cd15482">
    <property type="entry name" value="Sialidase_non-viral"/>
    <property type="match status" value="1"/>
</dbReference>
<dbReference type="GO" id="GO:0010411">
    <property type="term" value="P:xyloglucan metabolic process"/>
    <property type="evidence" value="ECO:0007669"/>
    <property type="project" value="TreeGrafter"/>
</dbReference>
<organism evidence="1 2">
    <name type="scientific">Natronocella acetinitrilica</name>
    <dbReference type="NCBI Taxonomy" id="414046"/>
    <lineage>
        <taxon>Bacteria</taxon>
        <taxon>Pseudomonadati</taxon>
        <taxon>Pseudomonadota</taxon>
        <taxon>Gammaproteobacteria</taxon>
        <taxon>Chromatiales</taxon>
        <taxon>Ectothiorhodospiraceae</taxon>
        <taxon>Natronocella</taxon>
    </lineage>
</organism>
<reference evidence="1" key="1">
    <citation type="submission" date="2022-03" db="EMBL/GenBank/DDBJ databases">
        <title>Genomic Encyclopedia of Type Strains, Phase III (KMG-III): the genomes of soil and plant-associated and newly described type strains.</title>
        <authorList>
            <person name="Whitman W."/>
        </authorList>
    </citation>
    <scope>NUCLEOTIDE SEQUENCE</scope>
    <source>
        <strain evidence="1">ANL 6-2</strain>
    </source>
</reference>
<gene>
    <name evidence="1" type="ORF">J2T57_000719</name>
</gene>
<comment type="caution">
    <text evidence="1">The sequence shown here is derived from an EMBL/GenBank/DDBJ whole genome shotgun (WGS) entry which is preliminary data.</text>
</comment>
<keyword evidence="2" id="KW-1185">Reference proteome</keyword>
<name>A0AAE3G139_9GAMM</name>
<evidence type="ECO:0000313" key="1">
    <source>
        <dbReference type="EMBL" id="MCP1673620.1"/>
    </source>
</evidence>